<comment type="caution">
    <text evidence="4">The sequence shown here is derived from an EMBL/GenBank/DDBJ whole genome shotgun (WGS) entry which is preliminary data.</text>
</comment>
<evidence type="ECO:0000256" key="2">
    <source>
        <dbReference type="ARBA" id="ARBA00044777"/>
    </source>
</evidence>
<protein>
    <recommendedName>
        <fullName evidence="2">Segregation and condensation protein A</fullName>
    </recommendedName>
</protein>
<reference evidence="4 5" key="1">
    <citation type="submission" date="2015-10" db="EMBL/GenBank/DDBJ databases">
        <title>Draft Genome of Actinomyces odontolyticus subsp. actinosynbacter strain XH001.</title>
        <authorList>
            <person name="Mclean J.S."/>
            <person name="He X."/>
        </authorList>
    </citation>
    <scope>NUCLEOTIDE SEQUENCE [LARGE SCALE GENOMIC DNA]</scope>
    <source>
        <strain evidence="4 5">XH001</strain>
    </source>
</reference>
<proteinExistence type="predicted"/>
<evidence type="ECO:0000313" key="5">
    <source>
        <dbReference type="Proteomes" id="UP000054686"/>
    </source>
</evidence>
<feature type="compositionally biased region" description="Acidic residues" evidence="3">
    <location>
        <begin position="283"/>
        <end position="292"/>
    </location>
</feature>
<name>A0A0V8RQY7_9ACTO</name>
<accession>A0A0V8RQY7</accession>
<feature type="region of interest" description="Disordered" evidence="3">
    <location>
        <begin position="267"/>
        <end position="292"/>
    </location>
</feature>
<dbReference type="PANTHER" id="PTHR33969">
    <property type="entry name" value="SEGREGATION AND CONDENSATION PROTEIN A"/>
    <property type="match status" value="1"/>
</dbReference>
<sequence length="292" mass="31919">MATRPDSLEVQGEFDLFAVSLPVFEGPFDLLLSLIARKKLDITEVALAQVTDEFIAFMKASPDLSRTTEFLVVAATLLDMKAAHLLPSVDEEDNASEADLEARDLLFSRLLQYRAFKEAAKHIDARMGEYGSYIARDVPLEPHFASLLPDLRWLTTREDLARLAADALSSTSPTVQVAHLHDPVVPVREQALIVSSMLAEAGRMTFHELVADAPTRAVVVSRFLALLELYRRGAIEFEQDGALDTLTIQWTGDEGSIDIDVDDYTGAGDAHSATASSPSEAVIDTEGDDADE</sequence>
<gene>
    <name evidence="4" type="ORF">APY09_07900</name>
</gene>
<dbReference type="Pfam" id="PF02616">
    <property type="entry name" value="SMC_ScpA"/>
    <property type="match status" value="1"/>
</dbReference>
<dbReference type="EMBL" id="LLVT01000003">
    <property type="protein sequence ID" value="KSW10425.1"/>
    <property type="molecule type" value="Genomic_DNA"/>
</dbReference>
<dbReference type="PANTHER" id="PTHR33969:SF2">
    <property type="entry name" value="SEGREGATION AND CONDENSATION PROTEIN A"/>
    <property type="match status" value="1"/>
</dbReference>
<dbReference type="RefSeq" id="WP_060567311.1">
    <property type="nucleotide sequence ID" value="NZ_CP040006.1"/>
</dbReference>
<evidence type="ECO:0000256" key="3">
    <source>
        <dbReference type="SAM" id="MobiDB-lite"/>
    </source>
</evidence>
<evidence type="ECO:0000256" key="1">
    <source>
        <dbReference type="ARBA" id="ARBA00022829"/>
    </source>
</evidence>
<dbReference type="GO" id="GO:0007059">
    <property type="term" value="P:chromosome segregation"/>
    <property type="evidence" value="ECO:0007669"/>
    <property type="project" value="UniProtKB-KW"/>
</dbReference>
<dbReference type="AlphaFoldDB" id="A0A0V8RQY7"/>
<keyword evidence="1" id="KW-0159">Chromosome partition</keyword>
<dbReference type="Proteomes" id="UP000054686">
    <property type="component" value="Unassembled WGS sequence"/>
</dbReference>
<organism evidence="4 5">
    <name type="scientific">Schaalia odontolytica</name>
    <dbReference type="NCBI Taxonomy" id="1660"/>
    <lineage>
        <taxon>Bacteria</taxon>
        <taxon>Bacillati</taxon>
        <taxon>Actinomycetota</taxon>
        <taxon>Actinomycetes</taxon>
        <taxon>Actinomycetales</taxon>
        <taxon>Actinomycetaceae</taxon>
        <taxon>Schaalia</taxon>
    </lineage>
</organism>
<dbReference type="InterPro" id="IPR003768">
    <property type="entry name" value="ScpA"/>
</dbReference>
<dbReference type="OrthoDB" id="9811016at2"/>
<dbReference type="Gene3D" id="6.10.250.2410">
    <property type="match status" value="1"/>
</dbReference>
<evidence type="ECO:0000313" key="4">
    <source>
        <dbReference type="EMBL" id="KSW10425.1"/>
    </source>
</evidence>